<dbReference type="Gramene" id="EFJ35340">
    <property type="protein sequence ID" value="EFJ35340"/>
    <property type="gene ID" value="SELMODRAFT_438613"/>
</dbReference>
<organism evidence="2">
    <name type="scientific">Selaginella moellendorffii</name>
    <name type="common">Spikemoss</name>
    <dbReference type="NCBI Taxonomy" id="88036"/>
    <lineage>
        <taxon>Eukaryota</taxon>
        <taxon>Viridiplantae</taxon>
        <taxon>Streptophyta</taxon>
        <taxon>Embryophyta</taxon>
        <taxon>Tracheophyta</taxon>
        <taxon>Lycopodiopsida</taxon>
        <taxon>Selaginellales</taxon>
        <taxon>Selaginellaceae</taxon>
        <taxon>Selaginella</taxon>
    </lineage>
</organism>
<dbReference type="AlphaFoldDB" id="D8QX30"/>
<sequence>MTMRILDLGPKFTLALSSSTLEQFYSHLLSPRTWLTTPEEPVWPFGIDVGGDRTPGGLGVPGKGDGVTWEVKQLAEEQLRGRWRSCCWQRWRRFIARGGEEVRPNEGRGQNELWLQARYAVTNIPEEALTQCYIASLPTSMAADIARMNPVSVHQAMSYALLADMMFSRSEWPRREGWEVRPKQTPALAPPISQLKETLHLPGKSHRWDRMKRLLEDLRLGKCLDYSEKWSRGHREVYQARRTLELGFQLQANDQGDLMPCELDEVDEAFSSWRFSRAGGGTGAVAHEAGDHLPLQHGSRSGVFPNPEKCGPTLWRFPYF</sequence>
<accession>D8QX30</accession>
<dbReference type="HOGENOM" id="CLU_869867_0_0_1"/>
<name>D8QX30_SELML</name>
<evidence type="ECO:0000313" key="2">
    <source>
        <dbReference type="Proteomes" id="UP000001514"/>
    </source>
</evidence>
<gene>
    <name evidence="1" type="ORF">SELMODRAFT_438613</name>
</gene>
<protein>
    <submittedName>
        <fullName evidence="1">Uncharacterized protein</fullName>
    </submittedName>
</protein>
<reference evidence="1 2" key="1">
    <citation type="journal article" date="2011" name="Science">
        <title>The Selaginella genome identifies genetic changes associated with the evolution of vascular plants.</title>
        <authorList>
            <person name="Banks J.A."/>
            <person name="Nishiyama T."/>
            <person name="Hasebe M."/>
            <person name="Bowman J.L."/>
            <person name="Gribskov M."/>
            <person name="dePamphilis C."/>
            <person name="Albert V.A."/>
            <person name="Aono N."/>
            <person name="Aoyama T."/>
            <person name="Ambrose B.A."/>
            <person name="Ashton N.W."/>
            <person name="Axtell M.J."/>
            <person name="Barker E."/>
            <person name="Barker M.S."/>
            <person name="Bennetzen J.L."/>
            <person name="Bonawitz N.D."/>
            <person name="Chapple C."/>
            <person name="Cheng C."/>
            <person name="Correa L.G."/>
            <person name="Dacre M."/>
            <person name="DeBarry J."/>
            <person name="Dreyer I."/>
            <person name="Elias M."/>
            <person name="Engstrom E.M."/>
            <person name="Estelle M."/>
            <person name="Feng L."/>
            <person name="Finet C."/>
            <person name="Floyd S.K."/>
            <person name="Frommer W.B."/>
            <person name="Fujita T."/>
            <person name="Gramzow L."/>
            <person name="Gutensohn M."/>
            <person name="Harholt J."/>
            <person name="Hattori M."/>
            <person name="Heyl A."/>
            <person name="Hirai T."/>
            <person name="Hiwatashi Y."/>
            <person name="Ishikawa M."/>
            <person name="Iwata M."/>
            <person name="Karol K.G."/>
            <person name="Koehler B."/>
            <person name="Kolukisaoglu U."/>
            <person name="Kubo M."/>
            <person name="Kurata T."/>
            <person name="Lalonde S."/>
            <person name="Li K."/>
            <person name="Li Y."/>
            <person name="Litt A."/>
            <person name="Lyons E."/>
            <person name="Manning G."/>
            <person name="Maruyama T."/>
            <person name="Michael T.P."/>
            <person name="Mikami K."/>
            <person name="Miyazaki S."/>
            <person name="Morinaga S."/>
            <person name="Murata T."/>
            <person name="Mueller-Roeber B."/>
            <person name="Nelson D.R."/>
            <person name="Obara M."/>
            <person name="Oguri Y."/>
            <person name="Olmstead R.G."/>
            <person name="Onodera N."/>
            <person name="Petersen B.L."/>
            <person name="Pils B."/>
            <person name="Prigge M."/>
            <person name="Rensing S.A."/>
            <person name="Riano-Pachon D.M."/>
            <person name="Roberts A.W."/>
            <person name="Sato Y."/>
            <person name="Scheller H.V."/>
            <person name="Schulz B."/>
            <person name="Schulz C."/>
            <person name="Shakirov E.V."/>
            <person name="Shibagaki N."/>
            <person name="Shinohara N."/>
            <person name="Shippen D.E."/>
            <person name="Soerensen I."/>
            <person name="Sotooka R."/>
            <person name="Sugimoto N."/>
            <person name="Sugita M."/>
            <person name="Sumikawa N."/>
            <person name="Tanurdzic M."/>
            <person name="Theissen G."/>
            <person name="Ulvskov P."/>
            <person name="Wakazuki S."/>
            <person name="Weng J.K."/>
            <person name="Willats W.W."/>
            <person name="Wipf D."/>
            <person name="Wolf P.G."/>
            <person name="Yang L."/>
            <person name="Zimmer A.D."/>
            <person name="Zhu Q."/>
            <person name="Mitros T."/>
            <person name="Hellsten U."/>
            <person name="Loque D."/>
            <person name="Otillar R."/>
            <person name="Salamov A."/>
            <person name="Schmutz J."/>
            <person name="Shapiro H."/>
            <person name="Lindquist E."/>
            <person name="Lucas S."/>
            <person name="Rokhsar D."/>
            <person name="Grigoriev I.V."/>
        </authorList>
    </citation>
    <scope>NUCLEOTIDE SEQUENCE [LARGE SCALE GENOMIC DNA]</scope>
</reference>
<proteinExistence type="predicted"/>
<dbReference type="InParanoid" id="D8QX30"/>
<dbReference type="EMBL" id="GL377568">
    <property type="protein sequence ID" value="EFJ35340.1"/>
    <property type="molecule type" value="Genomic_DNA"/>
</dbReference>
<dbReference type="Proteomes" id="UP000001514">
    <property type="component" value="Unassembled WGS sequence"/>
</dbReference>
<evidence type="ECO:0000313" key="1">
    <source>
        <dbReference type="EMBL" id="EFJ35340.1"/>
    </source>
</evidence>
<keyword evidence="2" id="KW-1185">Reference proteome</keyword>
<dbReference type="KEGG" id="smo:SELMODRAFT_438613"/>